<dbReference type="PATRIC" id="fig|261654.4.peg.1066"/>
<organism evidence="2 3">
    <name type="scientific">Micromonospora auratinigra</name>
    <dbReference type="NCBI Taxonomy" id="261654"/>
    <lineage>
        <taxon>Bacteria</taxon>
        <taxon>Bacillati</taxon>
        <taxon>Actinomycetota</taxon>
        <taxon>Actinomycetes</taxon>
        <taxon>Micromonosporales</taxon>
        <taxon>Micromonosporaceae</taxon>
        <taxon>Micromonospora</taxon>
    </lineage>
</organism>
<sequence>MEVPPELGRGTRRDVDTMTATVERITANTMTPAAETTREVETTRQKATRYVFAGLRLALGWTFLWAFLDKMFGLGHETAAKNAWINGGSPTKGFLAFGAAGPFKGFYNGIAGAAWADWLFMLGLLAIGTALLLGIGTRIAAVAGGLLLVMMWTVVLPPENNVFMDDHLIYAGLLAGLALVNAGDTVGLGRLWAKLPLVQRLPWLR</sequence>
<feature type="transmembrane region" description="Helical" evidence="1">
    <location>
        <begin position="50"/>
        <end position="68"/>
    </location>
</feature>
<name>A0A1A8Z7M5_9ACTN</name>
<feature type="transmembrane region" description="Helical" evidence="1">
    <location>
        <begin position="110"/>
        <end position="132"/>
    </location>
</feature>
<reference evidence="3" key="1">
    <citation type="submission" date="2016-06" db="EMBL/GenBank/DDBJ databases">
        <authorList>
            <person name="Varghese N."/>
            <person name="Submissions Spin"/>
        </authorList>
    </citation>
    <scope>NUCLEOTIDE SEQUENCE [LARGE SCALE GENOMIC DNA]</scope>
    <source>
        <strain evidence="3">DSM 44815</strain>
    </source>
</reference>
<evidence type="ECO:0000313" key="2">
    <source>
        <dbReference type="EMBL" id="SBT39832.1"/>
    </source>
</evidence>
<dbReference type="AlphaFoldDB" id="A0A1A8Z7M5"/>
<dbReference type="EMBL" id="LT594323">
    <property type="protein sequence ID" value="SBT39832.1"/>
    <property type="molecule type" value="Genomic_DNA"/>
</dbReference>
<proteinExistence type="predicted"/>
<dbReference type="Proteomes" id="UP000199385">
    <property type="component" value="Chromosome I"/>
</dbReference>
<keyword evidence="3" id="KW-1185">Reference proteome</keyword>
<gene>
    <name evidence="2" type="ORF">GA0070611_1039</name>
</gene>
<feature type="transmembrane region" description="Helical" evidence="1">
    <location>
        <begin position="139"/>
        <end position="156"/>
    </location>
</feature>
<accession>A0A1A8Z7M5</accession>
<keyword evidence="1" id="KW-0812">Transmembrane</keyword>
<evidence type="ECO:0000313" key="3">
    <source>
        <dbReference type="Proteomes" id="UP000199385"/>
    </source>
</evidence>
<keyword evidence="1" id="KW-1133">Transmembrane helix</keyword>
<dbReference type="STRING" id="261654.GA0070611_1039"/>
<feature type="transmembrane region" description="Helical" evidence="1">
    <location>
        <begin position="168"/>
        <end position="193"/>
    </location>
</feature>
<evidence type="ECO:0000256" key="1">
    <source>
        <dbReference type="SAM" id="Phobius"/>
    </source>
</evidence>
<keyword evidence="1" id="KW-0472">Membrane</keyword>
<protein>
    <submittedName>
        <fullName evidence="2">Thiosulfate dehydrogenase [quinone] large subunit</fullName>
    </submittedName>
</protein>